<reference evidence="1" key="1">
    <citation type="journal article" date="2019" name="bioRxiv">
        <title>The Genome of the Zebra Mussel, Dreissena polymorpha: A Resource for Invasive Species Research.</title>
        <authorList>
            <person name="McCartney M.A."/>
            <person name="Auch B."/>
            <person name="Kono T."/>
            <person name="Mallez S."/>
            <person name="Zhang Y."/>
            <person name="Obille A."/>
            <person name="Becker A."/>
            <person name="Abrahante J.E."/>
            <person name="Garbe J."/>
            <person name="Badalamenti J.P."/>
            <person name="Herman A."/>
            <person name="Mangelson H."/>
            <person name="Liachko I."/>
            <person name="Sullivan S."/>
            <person name="Sone E.D."/>
            <person name="Koren S."/>
            <person name="Silverstein K.A.T."/>
            <person name="Beckman K.B."/>
            <person name="Gohl D.M."/>
        </authorList>
    </citation>
    <scope>NUCLEOTIDE SEQUENCE</scope>
    <source>
        <strain evidence="1">Duluth1</strain>
        <tissue evidence="1">Whole animal</tissue>
    </source>
</reference>
<evidence type="ECO:0000313" key="2">
    <source>
        <dbReference type="Proteomes" id="UP000828390"/>
    </source>
</evidence>
<gene>
    <name evidence="1" type="ORF">DPMN_102745</name>
</gene>
<protein>
    <submittedName>
        <fullName evidence="1">Uncharacterized protein</fullName>
    </submittedName>
</protein>
<dbReference type="AlphaFoldDB" id="A0A9D4LL70"/>
<organism evidence="1 2">
    <name type="scientific">Dreissena polymorpha</name>
    <name type="common">Zebra mussel</name>
    <name type="synonym">Mytilus polymorpha</name>
    <dbReference type="NCBI Taxonomy" id="45954"/>
    <lineage>
        <taxon>Eukaryota</taxon>
        <taxon>Metazoa</taxon>
        <taxon>Spiralia</taxon>
        <taxon>Lophotrochozoa</taxon>
        <taxon>Mollusca</taxon>
        <taxon>Bivalvia</taxon>
        <taxon>Autobranchia</taxon>
        <taxon>Heteroconchia</taxon>
        <taxon>Euheterodonta</taxon>
        <taxon>Imparidentia</taxon>
        <taxon>Neoheterodontei</taxon>
        <taxon>Myida</taxon>
        <taxon>Dreissenoidea</taxon>
        <taxon>Dreissenidae</taxon>
        <taxon>Dreissena</taxon>
    </lineage>
</organism>
<comment type="caution">
    <text evidence="1">The sequence shown here is derived from an EMBL/GenBank/DDBJ whole genome shotgun (WGS) entry which is preliminary data.</text>
</comment>
<evidence type="ECO:0000313" key="1">
    <source>
        <dbReference type="EMBL" id="KAH3859924.1"/>
    </source>
</evidence>
<dbReference type="EMBL" id="JAIWYP010000003">
    <property type="protein sequence ID" value="KAH3859924.1"/>
    <property type="molecule type" value="Genomic_DNA"/>
</dbReference>
<name>A0A9D4LL70_DREPO</name>
<dbReference type="Proteomes" id="UP000828390">
    <property type="component" value="Unassembled WGS sequence"/>
</dbReference>
<sequence>MSNTKKSVRNQAVVQCKQSSGVSEEVTFKQQDQRCFINVSICKAKAPATFGWTA</sequence>
<keyword evidence="2" id="KW-1185">Reference proteome</keyword>
<reference evidence="1" key="2">
    <citation type="submission" date="2020-11" db="EMBL/GenBank/DDBJ databases">
        <authorList>
            <person name="McCartney M.A."/>
            <person name="Auch B."/>
            <person name="Kono T."/>
            <person name="Mallez S."/>
            <person name="Becker A."/>
            <person name="Gohl D.M."/>
            <person name="Silverstein K.A.T."/>
            <person name="Koren S."/>
            <person name="Bechman K.B."/>
            <person name="Herman A."/>
            <person name="Abrahante J.E."/>
            <person name="Garbe J."/>
        </authorList>
    </citation>
    <scope>NUCLEOTIDE SEQUENCE</scope>
    <source>
        <strain evidence="1">Duluth1</strain>
        <tissue evidence="1">Whole animal</tissue>
    </source>
</reference>
<accession>A0A9D4LL70</accession>
<proteinExistence type="predicted"/>